<evidence type="ECO:0000256" key="5">
    <source>
        <dbReference type="ARBA" id="ARBA00022840"/>
    </source>
</evidence>
<dbReference type="SUPFAM" id="SSF52374">
    <property type="entry name" value="Nucleotidylyl transferase"/>
    <property type="match status" value="1"/>
</dbReference>
<evidence type="ECO:0000256" key="1">
    <source>
        <dbReference type="ARBA" id="ARBA00005594"/>
    </source>
</evidence>
<evidence type="ECO:0000256" key="7">
    <source>
        <dbReference type="ARBA" id="ARBA00023146"/>
    </source>
</evidence>
<dbReference type="EC" id="6.1.1.2" evidence="2 8"/>
<name>A0A2D6LPG5_9ARCH</name>
<dbReference type="EMBL" id="NZBD01000005">
    <property type="protein sequence ID" value="MAG18062.1"/>
    <property type="molecule type" value="Genomic_DNA"/>
</dbReference>
<keyword evidence="6 9" id="KW-0648">Protein biosynthesis</keyword>
<dbReference type="GO" id="GO:0005524">
    <property type="term" value="F:ATP binding"/>
    <property type="evidence" value="ECO:0007669"/>
    <property type="project" value="UniProtKB-KW"/>
</dbReference>
<dbReference type="InterPro" id="IPR002305">
    <property type="entry name" value="aa-tRNA-synth_Ic"/>
</dbReference>
<evidence type="ECO:0000256" key="3">
    <source>
        <dbReference type="ARBA" id="ARBA00022598"/>
    </source>
</evidence>
<dbReference type="GO" id="GO:0004830">
    <property type="term" value="F:tryptophan-tRNA ligase activity"/>
    <property type="evidence" value="ECO:0007669"/>
    <property type="project" value="UniProtKB-UniRule"/>
</dbReference>
<dbReference type="NCBIfam" id="TIGR00233">
    <property type="entry name" value="trpS"/>
    <property type="match status" value="1"/>
</dbReference>
<dbReference type="GO" id="GO:0005737">
    <property type="term" value="C:cytoplasm"/>
    <property type="evidence" value="ECO:0007669"/>
    <property type="project" value="UniProtKB-UniRule"/>
</dbReference>
<organism evidence="10 11">
    <name type="scientific">Candidatus Iainarchaeum sp</name>
    <dbReference type="NCBI Taxonomy" id="3101447"/>
    <lineage>
        <taxon>Archaea</taxon>
        <taxon>Candidatus Iainarchaeota</taxon>
        <taxon>Candidatus Iainarchaeia</taxon>
        <taxon>Candidatus Iainarchaeales</taxon>
        <taxon>Candidatus Iainarchaeaceae</taxon>
        <taxon>Candidatus Iainarchaeum</taxon>
    </lineage>
</organism>
<gene>
    <name evidence="10" type="primary">trpS</name>
    <name evidence="10" type="ORF">CL944_01150</name>
</gene>
<evidence type="ECO:0000256" key="8">
    <source>
        <dbReference type="NCBIfam" id="TIGR00233"/>
    </source>
</evidence>
<dbReference type="InterPro" id="IPR002306">
    <property type="entry name" value="Trp-tRNA-ligase"/>
</dbReference>
<dbReference type="InterPro" id="IPR014729">
    <property type="entry name" value="Rossmann-like_a/b/a_fold"/>
</dbReference>
<dbReference type="PRINTS" id="PR01039">
    <property type="entry name" value="TRNASYNTHTRP"/>
</dbReference>
<evidence type="ECO:0000256" key="6">
    <source>
        <dbReference type="ARBA" id="ARBA00022917"/>
    </source>
</evidence>
<keyword evidence="3 9" id="KW-0436">Ligase</keyword>
<dbReference type="GO" id="GO:0006436">
    <property type="term" value="P:tryptophanyl-tRNA aminoacylation"/>
    <property type="evidence" value="ECO:0007669"/>
    <property type="project" value="UniProtKB-UniRule"/>
</dbReference>
<dbReference type="Gene3D" id="1.10.240.10">
    <property type="entry name" value="Tyrosyl-Transfer RNA Synthetase"/>
    <property type="match status" value="1"/>
</dbReference>
<dbReference type="AlphaFoldDB" id="A0A2D6LPG5"/>
<keyword evidence="7 9" id="KW-0030">Aminoacyl-tRNA synthetase</keyword>
<dbReference type="Pfam" id="PF00579">
    <property type="entry name" value="tRNA-synt_1b"/>
    <property type="match status" value="1"/>
</dbReference>
<evidence type="ECO:0000256" key="9">
    <source>
        <dbReference type="RuleBase" id="RU363036"/>
    </source>
</evidence>
<dbReference type="Proteomes" id="UP000226712">
    <property type="component" value="Unassembled WGS sequence"/>
</dbReference>
<evidence type="ECO:0000313" key="11">
    <source>
        <dbReference type="Proteomes" id="UP000226712"/>
    </source>
</evidence>
<dbReference type="PANTHER" id="PTHR10055">
    <property type="entry name" value="TRYPTOPHANYL-TRNA SYNTHETASE"/>
    <property type="match status" value="1"/>
</dbReference>
<keyword evidence="5 9" id="KW-0067">ATP-binding</keyword>
<keyword evidence="4 9" id="KW-0547">Nucleotide-binding</keyword>
<dbReference type="PANTHER" id="PTHR10055:SF5">
    <property type="entry name" value="TRYPTOPHAN--TRNA LIGASE"/>
    <property type="match status" value="1"/>
</dbReference>
<dbReference type="Gene3D" id="3.40.50.620">
    <property type="entry name" value="HUPs"/>
    <property type="match status" value="1"/>
</dbReference>
<sequence length="360" mass="41169">MLKEIDPWGQLKVTDYEHVFRKFGLKHFPKNIKLDHYLFERNIIVGHRDFDKVLKRIESKKSFVNITGIAASGPYHLGHKVDLDLFKFFKKKGAKNYFAVSDLDAFLSRPDNKIPDLKTAKRWAVKNVADALALGLSKNDIYVQSRKENRYYEFAFELSKKITKNTFEAVYGHVDLGKIGANFLQYADIMHPQLDEFEGSMPSVTGIGIDQDPHARLTRDISKRLPYKIETPSFIYFKHQSGLQPGAKMSASHPETAIFLSDDLKDAEKKINRAFSGGAPTLEEHRKKGGNLEIDLVYEMLKFHYPNTKELEKIGKEFSSGSLMASELKQFAIGFFIPFLKEHQKKVKSNLKAAEKIVYG</sequence>
<comment type="similarity">
    <text evidence="1 9">Belongs to the class-I aminoacyl-tRNA synthetase family.</text>
</comment>
<accession>A0A2D6LPG5</accession>
<comment type="caution">
    <text evidence="10">The sequence shown here is derived from an EMBL/GenBank/DDBJ whole genome shotgun (WGS) entry which is preliminary data.</text>
</comment>
<proteinExistence type="inferred from homology"/>
<protein>
    <recommendedName>
        <fullName evidence="2 8">Tryptophan--tRNA ligase</fullName>
        <ecNumber evidence="2 8">6.1.1.2</ecNumber>
    </recommendedName>
</protein>
<reference evidence="11" key="1">
    <citation type="submission" date="2017-09" db="EMBL/GenBank/DDBJ databases">
        <title>The Reconstruction of 2,631 Draft Metagenome-Assembled Genomes from the Global Oceans.</title>
        <authorList>
            <person name="Tully B.J."/>
            <person name="Graham E.D."/>
            <person name="Heidelberg J.F."/>
        </authorList>
    </citation>
    <scope>NUCLEOTIDE SEQUENCE [LARGE SCALE GENOMIC DNA]</scope>
</reference>
<evidence type="ECO:0000313" key="10">
    <source>
        <dbReference type="EMBL" id="MAG18062.1"/>
    </source>
</evidence>
<evidence type="ECO:0000256" key="4">
    <source>
        <dbReference type="ARBA" id="ARBA00022741"/>
    </source>
</evidence>
<evidence type="ECO:0000256" key="2">
    <source>
        <dbReference type="ARBA" id="ARBA00013161"/>
    </source>
</evidence>